<keyword evidence="1" id="KW-1133">Transmembrane helix</keyword>
<evidence type="ECO:0000313" key="2">
    <source>
        <dbReference type="EMBL" id="EDL92172.1"/>
    </source>
</evidence>
<sequence>MNMGRTCIDIKYFFKKWWAVYFWILALHVEWYPYLAINYIKWF</sequence>
<evidence type="ECO:0000256" key="1">
    <source>
        <dbReference type="SAM" id="Phobius"/>
    </source>
</evidence>
<organism evidence="2 3">
    <name type="scientific">Rattus norvegicus</name>
    <name type="common">Rat</name>
    <dbReference type="NCBI Taxonomy" id="10116"/>
    <lineage>
        <taxon>Eukaryota</taxon>
        <taxon>Metazoa</taxon>
        <taxon>Chordata</taxon>
        <taxon>Craniata</taxon>
        <taxon>Vertebrata</taxon>
        <taxon>Euteleostomi</taxon>
        <taxon>Mammalia</taxon>
        <taxon>Eutheria</taxon>
        <taxon>Euarchontoglires</taxon>
        <taxon>Glires</taxon>
        <taxon>Rodentia</taxon>
        <taxon>Myomorpha</taxon>
        <taxon>Muroidea</taxon>
        <taxon>Muridae</taxon>
        <taxon>Murinae</taxon>
        <taxon>Rattus</taxon>
    </lineage>
</organism>
<keyword evidence="1" id="KW-0812">Transmembrane</keyword>
<accession>A6IY44</accession>
<dbReference type="EMBL" id="CH473972">
    <property type="protein sequence ID" value="EDL92172.1"/>
    <property type="molecule type" value="Genomic_DNA"/>
</dbReference>
<protein>
    <submittedName>
        <fullName evidence="2">RCG51106, isoform CRA_a</fullName>
    </submittedName>
</protein>
<dbReference type="AlphaFoldDB" id="A6IY44"/>
<dbReference type="Proteomes" id="UP000234681">
    <property type="component" value="Chromosome 19"/>
</dbReference>
<reference evidence="3" key="1">
    <citation type="submission" date="2005-09" db="EMBL/GenBank/DDBJ databases">
        <authorList>
            <person name="Mural R.J."/>
            <person name="Li P.W."/>
            <person name="Adams M.D."/>
            <person name="Amanatides P.G."/>
            <person name="Baden-Tillson H."/>
            <person name="Barnstead M."/>
            <person name="Chin S.H."/>
            <person name="Dew I."/>
            <person name="Evans C.A."/>
            <person name="Ferriera S."/>
            <person name="Flanigan M."/>
            <person name="Fosler C."/>
            <person name="Glodek A."/>
            <person name="Gu Z."/>
            <person name="Holt R.A."/>
            <person name="Jennings D."/>
            <person name="Kraft C.L."/>
            <person name="Lu F."/>
            <person name="Nguyen T."/>
            <person name="Nusskern D.R."/>
            <person name="Pfannkoch C.M."/>
            <person name="Sitter C."/>
            <person name="Sutton G.G."/>
            <person name="Venter J.C."/>
            <person name="Wang Z."/>
            <person name="Woodage T."/>
            <person name="Zheng X.H."/>
            <person name="Zhong F."/>
        </authorList>
    </citation>
    <scope>NUCLEOTIDE SEQUENCE [LARGE SCALE GENOMIC DNA]</scope>
    <source>
        <strain>BN</strain>
        <strain evidence="3">Sprague-Dawley</strain>
    </source>
</reference>
<feature type="transmembrane region" description="Helical" evidence="1">
    <location>
        <begin position="20"/>
        <end position="40"/>
    </location>
</feature>
<proteinExistence type="predicted"/>
<gene>
    <name evidence="2" type="ORF">rCG_51106</name>
</gene>
<keyword evidence="1" id="KW-0472">Membrane</keyword>
<name>A6IY44_RAT</name>
<evidence type="ECO:0000313" key="3">
    <source>
        <dbReference type="Proteomes" id="UP000234681"/>
    </source>
</evidence>